<dbReference type="AlphaFoldDB" id="A0A918TKZ4"/>
<feature type="region of interest" description="Disordered" evidence="1">
    <location>
        <begin position="1"/>
        <end position="23"/>
    </location>
</feature>
<evidence type="ECO:0000256" key="1">
    <source>
        <dbReference type="SAM" id="MobiDB-lite"/>
    </source>
</evidence>
<proteinExistence type="predicted"/>
<accession>A0A918TKZ4</accession>
<evidence type="ECO:0000313" key="2">
    <source>
        <dbReference type="EMBL" id="GHC52506.1"/>
    </source>
</evidence>
<gene>
    <name evidence="2" type="ORF">GCM10010507_30820</name>
</gene>
<name>A0A918TKZ4_STRCJ</name>
<reference evidence="2" key="2">
    <citation type="submission" date="2020-09" db="EMBL/GenBank/DDBJ databases">
        <authorList>
            <person name="Sun Q."/>
            <person name="Ohkuma M."/>
        </authorList>
    </citation>
    <scope>NUCLEOTIDE SEQUENCE</scope>
    <source>
        <strain evidence="2">JCM 4633</strain>
    </source>
</reference>
<dbReference type="EMBL" id="BMVB01000008">
    <property type="protein sequence ID" value="GHC52506.1"/>
    <property type="molecule type" value="Genomic_DNA"/>
</dbReference>
<sequence length="63" mass="7000">MYDEHRTTAPTTGSFQPAESPSAPCLGCREIKERRYEAVRRGDKTVAAAMADVMGLHLRAVHR</sequence>
<evidence type="ECO:0000313" key="3">
    <source>
        <dbReference type="Proteomes" id="UP000646244"/>
    </source>
</evidence>
<feature type="compositionally biased region" description="Polar residues" evidence="1">
    <location>
        <begin position="8"/>
        <end position="19"/>
    </location>
</feature>
<reference evidence="2" key="1">
    <citation type="journal article" date="2014" name="Int. J. Syst. Evol. Microbiol.">
        <title>Complete genome sequence of Corynebacterium casei LMG S-19264T (=DSM 44701T), isolated from a smear-ripened cheese.</title>
        <authorList>
            <consortium name="US DOE Joint Genome Institute (JGI-PGF)"/>
            <person name="Walter F."/>
            <person name="Albersmeier A."/>
            <person name="Kalinowski J."/>
            <person name="Ruckert C."/>
        </authorList>
    </citation>
    <scope>NUCLEOTIDE SEQUENCE</scope>
    <source>
        <strain evidence="2">JCM 4633</strain>
    </source>
</reference>
<organism evidence="2 3">
    <name type="scientific">Streptomyces cinnamoneus</name>
    <name type="common">Streptoverticillium cinnamoneum</name>
    <dbReference type="NCBI Taxonomy" id="53446"/>
    <lineage>
        <taxon>Bacteria</taxon>
        <taxon>Bacillati</taxon>
        <taxon>Actinomycetota</taxon>
        <taxon>Actinomycetes</taxon>
        <taxon>Kitasatosporales</taxon>
        <taxon>Streptomycetaceae</taxon>
        <taxon>Streptomyces</taxon>
        <taxon>Streptomyces cinnamoneus group</taxon>
    </lineage>
</organism>
<comment type="caution">
    <text evidence="2">The sequence shown here is derived from an EMBL/GenBank/DDBJ whole genome shotgun (WGS) entry which is preliminary data.</text>
</comment>
<protein>
    <submittedName>
        <fullName evidence="2">Uncharacterized protein</fullName>
    </submittedName>
</protein>
<dbReference type="Proteomes" id="UP000646244">
    <property type="component" value="Unassembled WGS sequence"/>
</dbReference>